<dbReference type="Proteomes" id="UP000036932">
    <property type="component" value="Unassembled WGS sequence"/>
</dbReference>
<dbReference type="RefSeq" id="WP_054404415.1">
    <property type="nucleotide sequence ID" value="NZ_LIUT01000005.1"/>
</dbReference>
<evidence type="ECO:0000313" key="2">
    <source>
        <dbReference type="Proteomes" id="UP000036932"/>
    </source>
</evidence>
<proteinExistence type="predicted"/>
<dbReference type="OrthoDB" id="2637262at2"/>
<reference evidence="2" key="1">
    <citation type="submission" date="2015-08" db="EMBL/GenBank/DDBJ databases">
        <title>Genome sequencing project for genomic taxonomy and phylogenomics of Bacillus-like bacteria.</title>
        <authorList>
            <person name="Liu B."/>
            <person name="Wang J."/>
            <person name="Zhu Y."/>
            <person name="Liu G."/>
            <person name="Chen Q."/>
            <person name="Chen Z."/>
            <person name="Lan J."/>
            <person name="Che J."/>
            <person name="Ge C."/>
            <person name="Shi H."/>
            <person name="Pan Z."/>
            <person name="Liu X."/>
        </authorList>
    </citation>
    <scope>NUCLEOTIDE SEQUENCE [LARGE SCALE GENOMIC DNA]</scope>
    <source>
        <strain evidence="2">FJAT-22460</strain>
    </source>
</reference>
<name>A0A0M1NJ20_9BACL</name>
<organism evidence="1 2">
    <name type="scientific">Paenibacillus solani</name>
    <dbReference type="NCBI Taxonomy" id="1705565"/>
    <lineage>
        <taxon>Bacteria</taxon>
        <taxon>Bacillati</taxon>
        <taxon>Bacillota</taxon>
        <taxon>Bacilli</taxon>
        <taxon>Bacillales</taxon>
        <taxon>Paenibacillaceae</taxon>
        <taxon>Paenibacillus</taxon>
    </lineage>
</organism>
<protein>
    <submittedName>
        <fullName evidence="1">Uncharacterized protein</fullName>
    </submittedName>
</protein>
<dbReference type="AlphaFoldDB" id="A0A0M1NJ20"/>
<dbReference type="EMBL" id="LIUT01000005">
    <property type="protein sequence ID" value="KOR82107.1"/>
    <property type="molecule type" value="Genomic_DNA"/>
</dbReference>
<comment type="caution">
    <text evidence="1">The sequence shown here is derived from an EMBL/GenBank/DDBJ whole genome shotgun (WGS) entry which is preliminary data.</text>
</comment>
<keyword evidence="2" id="KW-1185">Reference proteome</keyword>
<accession>A0A0M1NJ20</accession>
<dbReference type="PATRIC" id="fig|1705565.3.peg.189"/>
<evidence type="ECO:0000313" key="1">
    <source>
        <dbReference type="EMBL" id="KOR82107.1"/>
    </source>
</evidence>
<gene>
    <name evidence="1" type="ORF">AM231_21325</name>
</gene>
<sequence length="63" mass="7431">MRKDHLSLLNGIAAGSEEVDRQPESNRRIGTDISSVVWDRLVKEEAIMQQPWHQRLQFIRFNQ</sequence>